<dbReference type="AlphaFoldDB" id="A0A8J6QV05"/>
<sequence length="111" mass="12469">MKKFICLISCLTLLTPALGFSFDIDGWESANKDRGQWAWFTGQSQKCDQPIPVPGSRTRAEWQQLLTTDQDKLPCAGEGLSQRTIKHIFLFLHSHASDSEDPMNQKPESCG</sequence>
<dbReference type="RefSeq" id="WP_191156230.1">
    <property type="nucleotide sequence ID" value="NZ_JACWUN010000011.1"/>
</dbReference>
<evidence type="ECO:0000313" key="3">
    <source>
        <dbReference type="Proteomes" id="UP000632828"/>
    </source>
</evidence>
<reference evidence="2" key="1">
    <citation type="submission" date="2020-09" db="EMBL/GenBank/DDBJ databases">
        <title>Pelobacter alkaliphilus sp. nov., a novel anaerobic arsenate-reducing bacterium from terrestrial mud volcano.</title>
        <authorList>
            <person name="Khomyakova M.A."/>
            <person name="Merkel A.Y."/>
            <person name="Slobodkin A.I."/>
        </authorList>
    </citation>
    <scope>NUCLEOTIDE SEQUENCE</scope>
    <source>
        <strain evidence="2">M08fum</strain>
    </source>
</reference>
<dbReference type="EMBL" id="JACWUN010000011">
    <property type="protein sequence ID" value="MBD1401045.1"/>
    <property type="molecule type" value="Genomic_DNA"/>
</dbReference>
<proteinExistence type="predicted"/>
<dbReference type="Proteomes" id="UP000632828">
    <property type="component" value="Unassembled WGS sequence"/>
</dbReference>
<organism evidence="2 3">
    <name type="scientific">Pelovirga terrestris</name>
    <dbReference type="NCBI Taxonomy" id="2771352"/>
    <lineage>
        <taxon>Bacteria</taxon>
        <taxon>Pseudomonadati</taxon>
        <taxon>Thermodesulfobacteriota</taxon>
        <taxon>Desulfuromonadia</taxon>
        <taxon>Geobacterales</taxon>
        <taxon>Geobacteraceae</taxon>
        <taxon>Pelovirga</taxon>
    </lineage>
</organism>
<feature type="signal peptide" evidence="1">
    <location>
        <begin position="1"/>
        <end position="21"/>
    </location>
</feature>
<protein>
    <submittedName>
        <fullName evidence="2">Uncharacterized protein</fullName>
    </submittedName>
</protein>
<evidence type="ECO:0000256" key="1">
    <source>
        <dbReference type="SAM" id="SignalP"/>
    </source>
</evidence>
<keyword evidence="1" id="KW-0732">Signal</keyword>
<name>A0A8J6QV05_9BACT</name>
<gene>
    <name evidence="2" type="ORF">ICT70_10200</name>
</gene>
<keyword evidence="3" id="KW-1185">Reference proteome</keyword>
<accession>A0A8J6QV05</accession>
<evidence type="ECO:0000313" key="2">
    <source>
        <dbReference type="EMBL" id="MBD1401045.1"/>
    </source>
</evidence>
<comment type="caution">
    <text evidence="2">The sequence shown here is derived from an EMBL/GenBank/DDBJ whole genome shotgun (WGS) entry which is preliminary data.</text>
</comment>
<feature type="chain" id="PRO_5035282058" evidence="1">
    <location>
        <begin position="22"/>
        <end position="111"/>
    </location>
</feature>